<evidence type="ECO:0000313" key="2">
    <source>
        <dbReference type="Proteomes" id="UP001055247"/>
    </source>
</evidence>
<reference evidence="1" key="1">
    <citation type="journal article" date="2016" name="Front. Microbiol.">
        <title>Genome Sequence of the Piezophilic, Mesophilic Sulfate-Reducing Bacterium Desulfovibrio indicus J2T.</title>
        <authorList>
            <person name="Cao J."/>
            <person name="Maignien L."/>
            <person name="Shao Z."/>
            <person name="Alain K."/>
            <person name="Jebbar M."/>
        </authorList>
    </citation>
    <scope>NUCLEOTIDE SEQUENCE</scope>
    <source>
        <strain evidence="1">DSM 16372</strain>
    </source>
</reference>
<accession>A0AAV4ZI80</accession>
<gene>
    <name evidence="1" type="ORF">BHAOGJBA_1235</name>
</gene>
<dbReference type="EMBL" id="BPQO01000004">
    <property type="protein sequence ID" value="GJD87730.1"/>
    <property type="molecule type" value="Genomic_DNA"/>
</dbReference>
<name>A0AAV4ZI80_9HYPH</name>
<proteinExistence type="predicted"/>
<dbReference type="RefSeq" id="WP_238229726.1">
    <property type="nucleotide sequence ID" value="NZ_BPQO01000004.1"/>
</dbReference>
<reference evidence="1" key="2">
    <citation type="submission" date="2021-08" db="EMBL/GenBank/DDBJ databases">
        <authorList>
            <person name="Tani A."/>
            <person name="Ola A."/>
            <person name="Ogura Y."/>
            <person name="Katsura K."/>
            <person name="Hayashi T."/>
        </authorList>
    </citation>
    <scope>NUCLEOTIDE SEQUENCE</scope>
    <source>
        <strain evidence="1">DSM 16372</strain>
    </source>
</reference>
<dbReference type="AlphaFoldDB" id="A0AAV4ZI80"/>
<sequence length="122" mass="13147">MKPGFKEPKPQGYIMLIGGMATRDRSVPVRGTYDPNDAVAVRAAYERDFSGPANGPTGGYFQMLMFLSNVEGRMGYAPGALTNAEKFEELVDLYWQARCRHGIVVAEPDAVPPVAPAPAPGC</sequence>
<evidence type="ECO:0000313" key="1">
    <source>
        <dbReference type="EMBL" id="GJD87730.1"/>
    </source>
</evidence>
<dbReference type="Proteomes" id="UP001055247">
    <property type="component" value="Unassembled WGS sequence"/>
</dbReference>
<keyword evidence="2" id="KW-1185">Reference proteome</keyword>
<comment type="caution">
    <text evidence="1">The sequence shown here is derived from an EMBL/GenBank/DDBJ whole genome shotgun (WGS) entry which is preliminary data.</text>
</comment>
<organism evidence="1 2">
    <name type="scientific">Methylobacterium hispanicum</name>
    <dbReference type="NCBI Taxonomy" id="270350"/>
    <lineage>
        <taxon>Bacteria</taxon>
        <taxon>Pseudomonadati</taxon>
        <taxon>Pseudomonadota</taxon>
        <taxon>Alphaproteobacteria</taxon>
        <taxon>Hyphomicrobiales</taxon>
        <taxon>Methylobacteriaceae</taxon>
        <taxon>Methylobacterium</taxon>
    </lineage>
</organism>
<protein>
    <submittedName>
        <fullName evidence="1">Uncharacterized protein</fullName>
    </submittedName>
</protein>